<evidence type="ECO:0000256" key="3">
    <source>
        <dbReference type="ARBA" id="ARBA00023125"/>
    </source>
</evidence>
<dbReference type="GO" id="GO:0005634">
    <property type="term" value="C:nucleus"/>
    <property type="evidence" value="ECO:0007669"/>
    <property type="project" value="UniProtKB-SubCell"/>
</dbReference>
<dbReference type="AlphaFoldDB" id="A0AAV2FD70"/>
<name>A0AAV2FD70_9ROSI</name>
<dbReference type="InterPro" id="IPR050142">
    <property type="entry name" value="MADS-box/MEF2_TF"/>
</dbReference>
<feature type="domain" description="MADS-box" evidence="6">
    <location>
        <begin position="1"/>
        <end position="61"/>
    </location>
</feature>
<dbReference type="PROSITE" id="PS00350">
    <property type="entry name" value="MADS_BOX_1"/>
    <property type="match status" value="1"/>
</dbReference>
<evidence type="ECO:0000256" key="2">
    <source>
        <dbReference type="ARBA" id="ARBA00023015"/>
    </source>
</evidence>
<dbReference type="Gene3D" id="3.40.1810.10">
    <property type="entry name" value="Transcription factor, MADS-box"/>
    <property type="match status" value="1"/>
</dbReference>
<keyword evidence="3" id="KW-0238">DNA-binding</keyword>
<dbReference type="SMART" id="SM00432">
    <property type="entry name" value="MADS"/>
    <property type="match status" value="1"/>
</dbReference>
<dbReference type="InterPro" id="IPR033896">
    <property type="entry name" value="MEF2-like_N"/>
</dbReference>
<dbReference type="InterPro" id="IPR002100">
    <property type="entry name" value="TF_MADSbox"/>
</dbReference>
<gene>
    <name evidence="7" type="ORF">LTRI10_LOCUS36322</name>
</gene>
<dbReference type="PANTHER" id="PTHR48019">
    <property type="entry name" value="SERUM RESPONSE FACTOR HOMOLOG"/>
    <property type="match status" value="1"/>
</dbReference>
<dbReference type="CDD" id="cd00265">
    <property type="entry name" value="MADS_MEF2_like"/>
    <property type="match status" value="1"/>
</dbReference>
<dbReference type="SUPFAM" id="SSF55455">
    <property type="entry name" value="SRF-like"/>
    <property type="match status" value="1"/>
</dbReference>
<evidence type="ECO:0000256" key="4">
    <source>
        <dbReference type="ARBA" id="ARBA00023163"/>
    </source>
</evidence>
<accession>A0AAV2FD70</accession>
<dbReference type="EMBL" id="OZ034819">
    <property type="protein sequence ID" value="CAL1395927.1"/>
    <property type="molecule type" value="Genomic_DNA"/>
</dbReference>
<keyword evidence="5" id="KW-0539">Nucleus</keyword>
<sequence length="286" mass="32285">MGRVKLAIKRIENTTNRQVTFSKRRNGLIKKAYELSVLCDVDVALILFSPSGRLTFFSGPNNIEDILSRYVNLAEKEQGRLNKFELLQNAVAKLQAESDHHAACFPGGRGAGPSGFSDASDSQLQEFERVGRLRDEIEALQRQLRIFEGDVSQIMTTGEADYQEQMLHQTLQRVLNRKQVLEMELVAAGSMSFSQVQVPPLDHDANDLAITTNELPPTVLDWIPHYHDPQNQVLDFQNSNVLLPYRQLAPTPPVHIEDLLSQAVEEMPGHRTWEELLLLSSMDNLN</sequence>
<keyword evidence="8" id="KW-1185">Reference proteome</keyword>
<keyword evidence="2" id="KW-0805">Transcription regulation</keyword>
<organism evidence="7 8">
    <name type="scientific">Linum trigynum</name>
    <dbReference type="NCBI Taxonomy" id="586398"/>
    <lineage>
        <taxon>Eukaryota</taxon>
        <taxon>Viridiplantae</taxon>
        <taxon>Streptophyta</taxon>
        <taxon>Embryophyta</taxon>
        <taxon>Tracheophyta</taxon>
        <taxon>Spermatophyta</taxon>
        <taxon>Magnoliopsida</taxon>
        <taxon>eudicotyledons</taxon>
        <taxon>Gunneridae</taxon>
        <taxon>Pentapetalae</taxon>
        <taxon>rosids</taxon>
        <taxon>fabids</taxon>
        <taxon>Malpighiales</taxon>
        <taxon>Linaceae</taxon>
        <taxon>Linum</taxon>
    </lineage>
</organism>
<dbReference type="PROSITE" id="PS50066">
    <property type="entry name" value="MADS_BOX_2"/>
    <property type="match status" value="1"/>
</dbReference>
<dbReference type="Pfam" id="PF00319">
    <property type="entry name" value="SRF-TF"/>
    <property type="match status" value="1"/>
</dbReference>
<comment type="subcellular location">
    <subcellularLocation>
        <location evidence="1">Nucleus</location>
    </subcellularLocation>
</comment>
<dbReference type="InterPro" id="IPR036879">
    <property type="entry name" value="TF_MADSbox_sf"/>
</dbReference>
<dbReference type="GO" id="GO:0000977">
    <property type="term" value="F:RNA polymerase II transcription regulatory region sequence-specific DNA binding"/>
    <property type="evidence" value="ECO:0007669"/>
    <property type="project" value="InterPro"/>
</dbReference>
<proteinExistence type="predicted"/>
<dbReference type="FunFam" id="3.40.1810.10:FF:000028">
    <property type="entry name" value="Agamous-like MADS-box protein AGL66 isoform A"/>
    <property type="match status" value="1"/>
</dbReference>
<dbReference type="Proteomes" id="UP001497516">
    <property type="component" value="Chromosome 6"/>
</dbReference>
<reference evidence="7 8" key="1">
    <citation type="submission" date="2024-04" db="EMBL/GenBank/DDBJ databases">
        <authorList>
            <person name="Fracassetti M."/>
        </authorList>
    </citation>
    <scope>NUCLEOTIDE SEQUENCE [LARGE SCALE GENOMIC DNA]</scope>
</reference>
<evidence type="ECO:0000256" key="5">
    <source>
        <dbReference type="ARBA" id="ARBA00023242"/>
    </source>
</evidence>
<dbReference type="GO" id="GO:0045944">
    <property type="term" value="P:positive regulation of transcription by RNA polymerase II"/>
    <property type="evidence" value="ECO:0007669"/>
    <property type="project" value="InterPro"/>
</dbReference>
<protein>
    <recommendedName>
        <fullName evidence="6">MADS-box domain-containing protein</fullName>
    </recommendedName>
</protein>
<evidence type="ECO:0000313" key="7">
    <source>
        <dbReference type="EMBL" id="CAL1395927.1"/>
    </source>
</evidence>
<dbReference type="GO" id="GO:0046983">
    <property type="term" value="F:protein dimerization activity"/>
    <property type="evidence" value="ECO:0007669"/>
    <property type="project" value="InterPro"/>
</dbReference>
<evidence type="ECO:0000259" key="6">
    <source>
        <dbReference type="PROSITE" id="PS50066"/>
    </source>
</evidence>
<evidence type="ECO:0000313" key="8">
    <source>
        <dbReference type="Proteomes" id="UP001497516"/>
    </source>
</evidence>
<dbReference type="PRINTS" id="PR00404">
    <property type="entry name" value="MADSDOMAIN"/>
</dbReference>
<evidence type="ECO:0000256" key="1">
    <source>
        <dbReference type="ARBA" id="ARBA00004123"/>
    </source>
</evidence>
<keyword evidence="4" id="KW-0804">Transcription</keyword>